<dbReference type="RefSeq" id="WP_233445548.1">
    <property type="nucleotide sequence ID" value="NZ_CP015960.1"/>
</dbReference>
<feature type="region of interest" description="Disordered" evidence="1">
    <location>
        <begin position="93"/>
        <end position="118"/>
    </location>
</feature>
<organism evidence="3 4">
    <name type="scientific">Paraburkholderia caribensis</name>
    <dbReference type="NCBI Taxonomy" id="75105"/>
    <lineage>
        <taxon>Bacteria</taxon>
        <taxon>Pseudomonadati</taxon>
        <taxon>Pseudomonadota</taxon>
        <taxon>Betaproteobacteria</taxon>
        <taxon>Burkholderiales</taxon>
        <taxon>Burkholderiaceae</taxon>
        <taxon>Paraburkholderia</taxon>
    </lineage>
</organism>
<dbReference type="Proteomes" id="UP001462961">
    <property type="component" value="Unassembled WGS sequence"/>
</dbReference>
<sequence>MSATNHRWQQDFRSWLTDGSEEAARRVGSDASRGLSVYQNNYRRQLIECLDHSFPQVRTLLGADAFLHASITHIEHRLAAAIRVVPQACRRQHVRSAPSSARKRKLCNTMRSARRASG</sequence>
<evidence type="ECO:0000313" key="4">
    <source>
        <dbReference type="Proteomes" id="UP001462961"/>
    </source>
</evidence>
<proteinExistence type="predicted"/>
<keyword evidence="4" id="KW-1185">Reference proteome</keyword>
<dbReference type="InterPro" id="IPR018640">
    <property type="entry name" value="DUF2063"/>
</dbReference>
<feature type="compositionally biased region" description="Basic residues" evidence="1">
    <location>
        <begin position="101"/>
        <end position="118"/>
    </location>
</feature>
<evidence type="ECO:0000313" key="3">
    <source>
        <dbReference type="EMBL" id="MEO1760035.1"/>
    </source>
</evidence>
<evidence type="ECO:0000259" key="2">
    <source>
        <dbReference type="Pfam" id="PF09836"/>
    </source>
</evidence>
<reference evidence="3 4" key="1">
    <citation type="submission" date="2024-01" db="EMBL/GenBank/DDBJ databases">
        <title>The diversity of rhizobia nodulating Mimosa spp. in eleven states of Brazil covering several biomes is determined by host plant, location, and edaphic factors.</title>
        <authorList>
            <person name="Rouws L."/>
            <person name="Barauna A."/>
            <person name="Beukes C."/>
            <person name="De Faria S.M."/>
            <person name="Gross E."/>
            <person name="Dos Reis Junior F.B."/>
            <person name="Simon M."/>
            <person name="Maluk M."/>
            <person name="Odee D.W."/>
            <person name="Kenicer G."/>
            <person name="Young J.P.W."/>
            <person name="Reis V.M."/>
            <person name="Zilli J."/>
            <person name="James E.K."/>
        </authorList>
    </citation>
    <scope>NUCLEOTIDE SEQUENCE [LARGE SCALE GENOMIC DNA]</scope>
    <source>
        <strain evidence="3 4">JHI1651</strain>
    </source>
</reference>
<evidence type="ECO:0000256" key="1">
    <source>
        <dbReference type="SAM" id="MobiDB-lite"/>
    </source>
</evidence>
<feature type="domain" description="Putative DNA-binding" evidence="2">
    <location>
        <begin position="8"/>
        <end position="77"/>
    </location>
</feature>
<gene>
    <name evidence="3" type="ORF">VOI32_40025</name>
</gene>
<keyword evidence="3" id="KW-0238">DNA-binding</keyword>
<accession>A0ABV0E9D8</accession>
<dbReference type="GO" id="GO:0003677">
    <property type="term" value="F:DNA binding"/>
    <property type="evidence" value="ECO:0007669"/>
    <property type="project" value="UniProtKB-KW"/>
</dbReference>
<dbReference type="EMBL" id="JAYLVJ010000102">
    <property type="protein sequence ID" value="MEO1760035.1"/>
    <property type="molecule type" value="Genomic_DNA"/>
</dbReference>
<dbReference type="Pfam" id="PF09836">
    <property type="entry name" value="DUF2063"/>
    <property type="match status" value="1"/>
</dbReference>
<name>A0ABV0E9D8_9BURK</name>
<protein>
    <submittedName>
        <fullName evidence="3">DNA-binding domain-containing protein</fullName>
    </submittedName>
</protein>
<comment type="caution">
    <text evidence="3">The sequence shown here is derived from an EMBL/GenBank/DDBJ whole genome shotgun (WGS) entry which is preliminary data.</text>
</comment>